<proteinExistence type="predicted"/>
<name>A0A8B7PFB7_HYAAZ</name>
<protein>
    <submittedName>
        <fullName evidence="2">Heparan-alpha-glucosaminide N-acetyltransferase</fullName>
    </submittedName>
</protein>
<evidence type="ECO:0000313" key="2">
    <source>
        <dbReference type="RefSeq" id="XP_018024293.1"/>
    </source>
</evidence>
<dbReference type="OrthoDB" id="2149840at2759"/>
<gene>
    <name evidence="2" type="primary">LOC108680040</name>
</gene>
<dbReference type="RefSeq" id="XP_018024293.1">
    <property type="nucleotide sequence ID" value="XM_018168804.2"/>
</dbReference>
<dbReference type="AlphaFoldDB" id="A0A8B7PFB7"/>
<dbReference type="OMA" id="FWPQWLI"/>
<accession>A0A8B7PFB7</accession>
<dbReference type="GeneID" id="108680040"/>
<dbReference type="Proteomes" id="UP000694843">
    <property type="component" value="Unplaced"/>
</dbReference>
<keyword evidence="1" id="KW-1185">Reference proteome</keyword>
<reference evidence="2" key="1">
    <citation type="submission" date="2025-08" db="UniProtKB">
        <authorList>
            <consortium name="RefSeq"/>
        </authorList>
    </citation>
    <scope>IDENTIFICATION</scope>
    <source>
        <tissue evidence="2">Whole organism</tissue>
    </source>
</reference>
<organism evidence="1 2">
    <name type="scientific">Hyalella azteca</name>
    <name type="common">Amphipod</name>
    <dbReference type="NCBI Taxonomy" id="294128"/>
    <lineage>
        <taxon>Eukaryota</taxon>
        <taxon>Metazoa</taxon>
        <taxon>Ecdysozoa</taxon>
        <taxon>Arthropoda</taxon>
        <taxon>Crustacea</taxon>
        <taxon>Multicrustacea</taxon>
        <taxon>Malacostraca</taxon>
        <taxon>Eumalacostraca</taxon>
        <taxon>Peracarida</taxon>
        <taxon>Amphipoda</taxon>
        <taxon>Senticaudata</taxon>
        <taxon>Talitrida</taxon>
        <taxon>Talitroidea</taxon>
        <taxon>Hyalellidae</taxon>
        <taxon>Hyalella</taxon>
    </lineage>
</organism>
<dbReference type="KEGG" id="hazt:108680040"/>
<sequence>MSSSALETGVECYVSDNGEQPLYSKMDEACLVVHNSDALNSIELYGQSKECYKCTFWHYATLPPNGSASLIVNTTYPTLLSTKHLHTRLYGFEAHFKESASYLLTLNSSGYSISLTHNSDGPYHPLLYALLFYFMLLMVYLLASLLQSRMDSSSDDTETAPILRASRTSVNDISEPGPGNDQSSSSFNPATFAPATSTEAENALADTSVKQRSGKLLSLDVFRGFTIALMIFVNYGGGNYYFFQHAPWNGLTVADLVFPWFVWIMGVSMMFSFKAQFRREVTRQAIVWKIIKRSVILFSLGLVINGISNSNLTTFRIPGVLQRLGGCYLFVGIMEVLLFEAPELASAEYWGGWYMFRDLVQPWLQWSITIGLASIQAVITYVLPVPGCGRGYLGPGGLHNYGMYSNCTGGAAGYIDRLIFTSNHIYRSSTARKIYQNSVSHDPEGLLGYLTSILLLEMGVAAGRILITYDDHKNRVFRLLTWAVTSGIVGGVLCEFKKEDGIVPVNKNLWSLSYVLITASFAFILFSAFYTIIDWHKKWGGNPFCFAGYNSILLYVGHELMMGIFPFGWTPVGPYHGTYLLLALWGASLWMFIAYVCHRKQFYVSI</sequence>
<dbReference type="PANTHER" id="PTHR31061">
    <property type="entry name" value="LD22376P"/>
    <property type="match status" value="1"/>
</dbReference>
<dbReference type="PANTHER" id="PTHR31061:SF24">
    <property type="entry name" value="LD22376P"/>
    <property type="match status" value="1"/>
</dbReference>
<evidence type="ECO:0000313" key="1">
    <source>
        <dbReference type="Proteomes" id="UP000694843"/>
    </source>
</evidence>